<dbReference type="Pfam" id="PF00300">
    <property type="entry name" value="His_Phos_1"/>
    <property type="match status" value="1"/>
</dbReference>
<reference evidence="1 2" key="1">
    <citation type="journal article" date="2015" name="Antonie Van Leeuwenhoek">
        <title>Lampropedia puyangensis sp. nov., isolated from symptomatic bark of Populus ? euramericana canker and emended description of Lampropedia hyalina (Ehrenberg 1832) Lee et al. 2004.</title>
        <authorList>
            <person name="Li Y."/>
            <person name="Wang T."/>
            <person name="Piao C.G."/>
            <person name="Wang L.F."/>
            <person name="Tian G.Z."/>
            <person name="Zhu T.H."/>
            <person name="Guo M.W."/>
        </authorList>
    </citation>
    <scope>NUCLEOTIDE SEQUENCE [LARGE SCALE GENOMIC DNA]</scope>
    <source>
        <strain evidence="1 2">2-bin</strain>
    </source>
</reference>
<dbReference type="SMART" id="SM00855">
    <property type="entry name" value="PGAM"/>
    <property type="match status" value="1"/>
</dbReference>
<gene>
    <name evidence="1" type="ORF">E9531_02040</name>
</gene>
<evidence type="ECO:0000313" key="2">
    <source>
        <dbReference type="Proteomes" id="UP000308917"/>
    </source>
</evidence>
<comment type="caution">
    <text evidence="1">The sequence shown here is derived from an EMBL/GenBank/DDBJ whole genome shotgun (WGS) entry which is preliminary data.</text>
</comment>
<dbReference type="Proteomes" id="UP000308917">
    <property type="component" value="Unassembled WGS sequence"/>
</dbReference>
<sequence>MSWLLMRHPKVLLQEATCYGASEVPIDTAHLHQCAQALAEQLPTQCLVITSQRQRTQAVAQTLQRLRPDLPAWQVDARLNEMDFGQWEMTPWRLIPEDAVEAWSDDFAHHRFGGQECVADVLARVHAAWAEYDKQQQHTPQPILWITHAGVINTLQYLRNAPMGTWPNARQWPSNSIAFGGIISINALAPKNPDVNHHF</sequence>
<dbReference type="InterPro" id="IPR013078">
    <property type="entry name" value="His_Pase_superF_clade-1"/>
</dbReference>
<keyword evidence="1" id="KW-0808">Transferase</keyword>
<evidence type="ECO:0000313" key="1">
    <source>
        <dbReference type="EMBL" id="THU05341.1"/>
    </source>
</evidence>
<keyword evidence="2" id="KW-1185">Reference proteome</keyword>
<protein>
    <submittedName>
        <fullName evidence="1">Phosphoglycerate kinase</fullName>
    </submittedName>
</protein>
<proteinExistence type="predicted"/>
<name>A0A4S8FE23_9BURK</name>
<organism evidence="1 2">
    <name type="scientific">Lampropedia puyangensis</name>
    <dbReference type="NCBI Taxonomy" id="1330072"/>
    <lineage>
        <taxon>Bacteria</taxon>
        <taxon>Pseudomonadati</taxon>
        <taxon>Pseudomonadota</taxon>
        <taxon>Betaproteobacteria</taxon>
        <taxon>Burkholderiales</taxon>
        <taxon>Comamonadaceae</taxon>
        <taxon>Lampropedia</taxon>
    </lineage>
</organism>
<dbReference type="AlphaFoldDB" id="A0A4S8FE23"/>
<keyword evidence="1" id="KW-0418">Kinase</keyword>
<dbReference type="InterPro" id="IPR029033">
    <property type="entry name" value="His_PPase_superfam"/>
</dbReference>
<accession>A0A4S8FE23</accession>
<dbReference type="GO" id="GO:0016301">
    <property type="term" value="F:kinase activity"/>
    <property type="evidence" value="ECO:0007669"/>
    <property type="project" value="UniProtKB-KW"/>
</dbReference>
<dbReference type="EMBL" id="STFG01000001">
    <property type="protein sequence ID" value="THU05341.1"/>
    <property type="molecule type" value="Genomic_DNA"/>
</dbReference>
<dbReference type="SUPFAM" id="SSF53254">
    <property type="entry name" value="Phosphoglycerate mutase-like"/>
    <property type="match status" value="1"/>
</dbReference>
<dbReference type="Gene3D" id="3.40.50.1240">
    <property type="entry name" value="Phosphoglycerate mutase-like"/>
    <property type="match status" value="1"/>
</dbReference>